<evidence type="ECO:0000256" key="3">
    <source>
        <dbReference type="ARBA" id="ARBA00022801"/>
    </source>
</evidence>
<dbReference type="RefSeq" id="WP_075048785.1">
    <property type="nucleotide sequence ID" value="NZ_CP012328.1"/>
</dbReference>
<keyword evidence="5" id="KW-0067">ATP-binding</keyword>
<evidence type="ECO:0000259" key="8">
    <source>
        <dbReference type="Pfam" id="PF13087"/>
    </source>
</evidence>
<feature type="domain" description="DNA2/NAM7 helicase-like C-terminal" evidence="8">
    <location>
        <begin position="1023"/>
        <end position="1238"/>
    </location>
</feature>
<dbReference type="CDD" id="cd18808">
    <property type="entry name" value="SF1_C_Upf1"/>
    <property type="match status" value="1"/>
</dbReference>
<dbReference type="InterPro" id="IPR050534">
    <property type="entry name" value="Coronavir_polyprotein_1ab"/>
</dbReference>
<feature type="domain" description="DNA2/NAM7 helicase helicase" evidence="7">
    <location>
        <begin position="951"/>
        <end position="996"/>
    </location>
</feature>
<dbReference type="PANTHER" id="PTHR43788">
    <property type="entry name" value="DNA2/NAM7 HELICASE FAMILY MEMBER"/>
    <property type="match status" value="1"/>
</dbReference>
<evidence type="ECO:0000256" key="1">
    <source>
        <dbReference type="ARBA" id="ARBA00007913"/>
    </source>
</evidence>
<feature type="coiled-coil region" evidence="6">
    <location>
        <begin position="762"/>
        <end position="789"/>
    </location>
</feature>
<dbReference type="InterPro" id="IPR041677">
    <property type="entry name" value="DNA2/NAM7_AAA_11"/>
</dbReference>
<comment type="similarity">
    <text evidence="1">Belongs to the DNA2/NAM7 helicase family.</text>
</comment>
<dbReference type="InterPro" id="IPR041679">
    <property type="entry name" value="DNA2/NAM7-like_C"/>
</dbReference>
<name>A0A0K1P7Q3_9MOLU</name>
<reference evidence="9 10" key="1">
    <citation type="journal article" date="2015" name="Genome Announc.">
        <title>Complete Genome Sequence of Spiroplasma turonicum Strain Tab4cT, a Parasite of a Horse Fly, Haematopota sp. (Diptera: Tabanidae).</title>
        <authorList>
            <person name="Davis R.E."/>
            <person name="Shao J."/>
            <person name="Zhao Y."/>
            <person name="Gasparich G.E."/>
            <person name="Gaynor B.J."/>
            <person name="Donofrio N."/>
        </authorList>
    </citation>
    <scope>NUCLEOTIDE SEQUENCE [LARGE SCALE GENOMIC DNA]</scope>
    <source>
        <strain evidence="9 10">Tab4c</strain>
    </source>
</reference>
<evidence type="ECO:0000256" key="5">
    <source>
        <dbReference type="ARBA" id="ARBA00022840"/>
    </source>
</evidence>
<evidence type="ECO:0000313" key="10">
    <source>
        <dbReference type="Proteomes" id="UP000067243"/>
    </source>
</evidence>
<dbReference type="GO" id="GO:0005524">
    <property type="term" value="F:ATP binding"/>
    <property type="evidence" value="ECO:0007669"/>
    <property type="project" value="UniProtKB-KW"/>
</dbReference>
<dbReference type="PATRIC" id="fig|216946.3.peg.1011"/>
<evidence type="ECO:0000256" key="6">
    <source>
        <dbReference type="SAM" id="Coils"/>
    </source>
</evidence>
<evidence type="ECO:0000256" key="4">
    <source>
        <dbReference type="ARBA" id="ARBA00022806"/>
    </source>
</evidence>
<dbReference type="GO" id="GO:0016787">
    <property type="term" value="F:hydrolase activity"/>
    <property type="evidence" value="ECO:0007669"/>
    <property type="project" value="UniProtKB-KW"/>
</dbReference>
<feature type="domain" description="DNA2/NAM7 helicase helicase" evidence="7">
    <location>
        <begin position="463"/>
        <end position="628"/>
    </location>
</feature>
<keyword evidence="6" id="KW-0175">Coiled coil</keyword>
<dbReference type="CDD" id="cd17934">
    <property type="entry name" value="DEXXQc_Upf1-like"/>
    <property type="match status" value="1"/>
</dbReference>
<keyword evidence="10" id="KW-1185">Reference proteome</keyword>
<dbReference type="GO" id="GO:0043139">
    <property type="term" value="F:5'-3' DNA helicase activity"/>
    <property type="evidence" value="ECO:0007669"/>
    <property type="project" value="TreeGrafter"/>
</dbReference>
<keyword evidence="3" id="KW-0378">Hydrolase</keyword>
<protein>
    <submittedName>
        <fullName evidence="9">Superfamily I DNA/RNA helicase</fullName>
    </submittedName>
</protein>
<dbReference type="InterPro" id="IPR027417">
    <property type="entry name" value="P-loop_NTPase"/>
</dbReference>
<feature type="coiled-coil region" evidence="6">
    <location>
        <begin position="575"/>
        <end position="626"/>
    </location>
</feature>
<dbReference type="Proteomes" id="UP000067243">
    <property type="component" value="Chromosome"/>
</dbReference>
<dbReference type="Pfam" id="PF13086">
    <property type="entry name" value="AAA_11"/>
    <property type="match status" value="2"/>
</dbReference>
<evidence type="ECO:0000259" key="7">
    <source>
        <dbReference type="Pfam" id="PF13086"/>
    </source>
</evidence>
<dbReference type="STRING" id="216946.STURO_v1c09730"/>
<evidence type="ECO:0000313" key="9">
    <source>
        <dbReference type="EMBL" id="AKU80224.1"/>
    </source>
</evidence>
<dbReference type="InterPro" id="IPR047187">
    <property type="entry name" value="SF1_C_Upf1"/>
</dbReference>
<dbReference type="PANTHER" id="PTHR43788:SF8">
    <property type="entry name" value="DNA-BINDING PROTEIN SMUBP-2"/>
    <property type="match status" value="1"/>
</dbReference>
<accession>A0A0K1P7Q3</accession>
<organism evidence="9 10">
    <name type="scientific">Spiroplasma turonicum</name>
    <dbReference type="NCBI Taxonomy" id="216946"/>
    <lineage>
        <taxon>Bacteria</taxon>
        <taxon>Bacillati</taxon>
        <taxon>Mycoplasmatota</taxon>
        <taxon>Mollicutes</taxon>
        <taxon>Entomoplasmatales</taxon>
        <taxon>Spiroplasmataceae</taxon>
        <taxon>Spiroplasma</taxon>
    </lineage>
</organism>
<dbReference type="Gene3D" id="3.40.50.300">
    <property type="entry name" value="P-loop containing nucleotide triphosphate hydrolases"/>
    <property type="match status" value="3"/>
</dbReference>
<dbReference type="Pfam" id="PF13087">
    <property type="entry name" value="AAA_12"/>
    <property type="match status" value="1"/>
</dbReference>
<proteinExistence type="inferred from homology"/>
<gene>
    <name evidence="9" type="ORF">STURON_00978</name>
</gene>
<dbReference type="KEGG" id="stur:STURON_00978"/>
<keyword evidence="4 9" id="KW-0347">Helicase</keyword>
<evidence type="ECO:0000256" key="2">
    <source>
        <dbReference type="ARBA" id="ARBA00022741"/>
    </source>
</evidence>
<sequence length="1285" mass="149765">MSSFIENTENKELVLDFSFMQNVKFKDNIAGLDSIIEHLEISGIKNYNDFIKLLKSSIVKQSFICMIDDKARSLSNSNKKTYDGIIRIEFDSYNQSLFEKGNYLGFFVNIDPLDASLTISSIFITRLKPIAQDFETKIGETKLIVLKHKNQISTDEILRRNILNSSTILQVGKLVSKFEEEKTKWLEYLNFCEDLLKLQRKNSLPYLGADTIEVIKIDKSNFQSVLNNYKLNTIQSKSFIYCKLEALSLVENLNVNYDLVKVVSFDILVKDYNVLKKIKKVQDLYVLPLSFNNNIQNIHIIYENIELLFDFELIENSDQQKIIPLQLMLGVSEEYVSLESYWKAKKSIVFGSIKVLENYSEKYQKELTDWKVHCINFEVPYDTDLEYFNIRNNIDYLNSGYISYLGVGDDVLIERSRQVLKRISEGNTKNPYLINYLFNTKLIELSETNDDLIINDKDFYFALNDEQKEAVSKALACKDVFILQGPPGTGKTQVISEIVYQLAKNNKKILLSSQNHEAIKNVVDRLPIDPNINKVRLINQLNIKSSAANNFSPERVVYNYYRSIAKKIFDETNQNEETLNEFTELKIKLEKLLLTEKRFHKDNNDIRNIKNEINNIDKKLQEISSTYITNKSDLRNIKEDILNIDIIIDSLENYSFDAVVNFSEYLIEFFNKSLKKEITNFIILHTSINIDFDNMNNFYKILSMTNHEVVLNNDIFSSIQESKALIESYKRSYDLELAIQEESRLNGLYQIIQSDQKLKTLLDLYTLIIESLKIEKENLLNNLKSSTVNKEIQVEKNKLEVDRNKLLVTLNKINDSLNSNTKYLRDTIKFFNEKYDTNLVLTDVDLESNIESELNKVQQKIKDKITRSENNSNLYKSIVKYLKTNYLIDDDFSYDLPTLNFTQQMFAEGKKYTQTILNTLVNIYAMTLTSANIFRYKKDLVAKKIGLEEINLKTLDVDFVIIDEASKATLLEILMPLIYGKTLILVGDYRQLPPLLKLQSSDVDEVNNYFNKDYSYYDMSELLNESIFKKLISAKNNSITTMLKKQYRSTRQIMDVVNNFYENSLIVDEDVSELKKHDLIIYNKNNETIINPNNSVYWIDSTNDQNNNIFFEQSEEYSTSLFNELEIQLTKEVLNRLEESLNKQNKLKKPKVAIISFYALQVNKLKRLIKTKSFKNFELTINTVDDFQGKEADYVIVNLVRNPEKLSLNNGREFLKKYERINVAFSRARELLIIVGAERVVRDVMVKIPKINDPDIYDSKEVYMDIINMLDIKSCYLKTNDVLGD</sequence>
<dbReference type="SUPFAM" id="SSF52540">
    <property type="entry name" value="P-loop containing nucleoside triphosphate hydrolases"/>
    <property type="match status" value="1"/>
</dbReference>
<dbReference type="EMBL" id="CP012328">
    <property type="protein sequence ID" value="AKU80224.1"/>
    <property type="molecule type" value="Genomic_DNA"/>
</dbReference>
<keyword evidence="2" id="KW-0547">Nucleotide-binding</keyword>
<dbReference type="OrthoDB" id="9757917at2"/>